<dbReference type="Proteomes" id="UP001501414">
    <property type="component" value="Unassembled WGS sequence"/>
</dbReference>
<gene>
    <name evidence="4" type="ORF">GCM10009613_29750</name>
</gene>
<dbReference type="PANTHER" id="PTHR24320:SF227">
    <property type="entry name" value="RETINOL DEHYDROGENASE 11"/>
    <property type="match status" value="1"/>
</dbReference>
<protein>
    <submittedName>
        <fullName evidence="4">SDR family NAD(P)-dependent oxidoreductase</fullName>
    </submittedName>
</protein>
<dbReference type="PRINTS" id="PR00081">
    <property type="entry name" value="GDHRDH"/>
</dbReference>
<dbReference type="Gene3D" id="3.40.50.720">
    <property type="entry name" value="NAD(P)-binding Rossmann-like Domain"/>
    <property type="match status" value="1"/>
</dbReference>
<feature type="region of interest" description="Disordered" evidence="3">
    <location>
        <begin position="1"/>
        <end position="20"/>
    </location>
</feature>
<evidence type="ECO:0000256" key="1">
    <source>
        <dbReference type="ARBA" id="ARBA00006484"/>
    </source>
</evidence>
<dbReference type="PANTHER" id="PTHR24320">
    <property type="entry name" value="RETINOL DEHYDROGENASE"/>
    <property type="match status" value="1"/>
</dbReference>
<dbReference type="Pfam" id="PF00106">
    <property type="entry name" value="adh_short"/>
    <property type="match status" value="1"/>
</dbReference>
<dbReference type="InterPro" id="IPR036291">
    <property type="entry name" value="NAD(P)-bd_dom_sf"/>
</dbReference>
<dbReference type="SUPFAM" id="SSF51735">
    <property type="entry name" value="NAD(P)-binding Rossmann-fold domains"/>
    <property type="match status" value="1"/>
</dbReference>
<evidence type="ECO:0000313" key="4">
    <source>
        <dbReference type="EMBL" id="GAA1389940.1"/>
    </source>
</evidence>
<organism evidence="4 5">
    <name type="scientific">Pseudonocardia kongjuensis</name>
    <dbReference type="NCBI Taxonomy" id="102227"/>
    <lineage>
        <taxon>Bacteria</taxon>
        <taxon>Bacillati</taxon>
        <taxon>Actinomycetota</taxon>
        <taxon>Actinomycetes</taxon>
        <taxon>Pseudonocardiales</taxon>
        <taxon>Pseudonocardiaceae</taxon>
        <taxon>Pseudonocardia</taxon>
    </lineage>
</organism>
<reference evidence="5" key="1">
    <citation type="journal article" date="2019" name="Int. J. Syst. Evol. Microbiol.">
        <title>The Global Catalogue of Microorganisms (GCM) 10K type strain sequencing project: providing services to taxonomists for standard genome sequencing and annotation.</title>
        <authorList>
            <consortium name="The Broad Institute Genomics Platform"/>
            <consortium name="The Broad Institute Genome Sequencing Center for Infectious Disease"/>
            <person name="Wu L."/>
            <person name="Ma J."/>
        </authorList>
    </citation>
    <scope>NUCLEOTIDE SEQUENCE [LARGE SCALE GENOMIC DNA]</scope>
    <source>
        <strain evidence="5">JCM 11896</strain>
    </source>
</reference>
<comment type="caution">
    <text evidence="4">The sequence shown here is derived from an EMBL/GenBank/DDBJ whole genome shotgun (WGS) entry which is preliminary data.</text>
</comment>
<dbReference type="EMBL" id="BAAAJK010000010">
    <property type="protein sequence ID" value="GAA1389940.1"/>
    <property type="molecule type" value="Genomic_DNA"/>
</dbReference>
<comment type="similarity">
    <text evidence="1">Belongs to the short-chain dehydrogenases/reductases (SDR) family.</text>
</comment>
<evidence type="ECO:0000313" key="5">
    <source>
        <dbReference type="Proteomes" id="UP001501414"/>
    </source>
</evidence>
<evidence type="ECO:0000256" key="2">
    <source>
        <dbReference type="ARBA" id="ARBA00023002"/>
    </source>
</evidence>
<keyword evidence="5" id="KW-1185">Reference proteome</keyword>
<accession>A0ABP4IG37</accession>
<proteinExistence type="inferred from homology"/>
<sequence>MFVRPASVRSQQVPSRPVSALPVPVPPAAVAPAGAAPAAAGVPTAAQVLAGVDLTGRRAVVTGAAAGVGLETARALAGAGAEVTLAVRDADAGAVARAAIVAETGNERVAVGELDLADQRSIARFVRLWDGPLHMLVNTAGVSAVPLTRTAEEEWELHLAVNHLGPAALSSGLHWALAAVDGARVVNLSSSAHLTAPFDLEDPHFMSTRYDSALALGRSRTAAVLHAVEATRRWSGDGIAVNAVAPAADRLTPQQGAATVVLAAASPLAGGISGRYFEDLVEAGPADPRTGRGVAAHALDPVVARRVWRWTERTLRETWFSGLPVVA</sequence>
<name>A0ABP4IG37_9PSEU</name>
<dbReference type="InterPro" id="IPR002347">
    <property type="entry name" value="SDR_fam"/>
</dbReference>
<keyword evidence="2" id="KW-0560">Oxidoreductase</keyword>
<evidence type="ECO:0000256" key="3">
    <source>
        <dbReference type="SAM" id="MobiDB-lite"/>
    </source>
</evidence>